<evidence type="ECO:0000256" key="1">
    <source>
        <dbReference type="SAM" id="MobiDB-lite"/>
    </source>
</evidence>
<evidence type="ECO:0000313" key="3">
    <source>
        <dbReference type="Proteomes" id="UP001185899"/>
    </source>
</evidence>
<proteinExistence type="predicted"/>
<keyword evidence="3" id="KW-1185">Reference proteome</keyword>
<sequence length="79" mass="8811">MAFGDMLTVRTDGPDLDPEQVRADLAARDASTRDQYRAQAATVAAAQQVSTRKRNQICWLCEERRTCTSTAGRWECADC</sequence>
<name>A0ABU4B4Q2_9NOCA</name>
<comment type="caution">
    <text evidence="2">The sequence shown here is derived from an EMBL/GenBank/DDBJ whole genome shotgun (WGS) entry which is preliminary data.</text>
</comment>
<organism evidence="2 3">
    <name type="scientific">Rhodococcus cercidiphylli</name>
    <dbReference type="NCBI Taxonomy" id="489916"/>
    <lineage>
        <taxon>Bacteria</taxon>
        <taxon>Bacillati</taxon>
        <taxon>Actinomycetota</taxon>
        <taxon>Actinomycetes</taxon>
        <taxon>Mycobacteriales</taxon>
        <taxon>Nocardiaceae</taxon>
        <taxon>Rhodococcus</taxon>
    </lineage>
</organism>
<dbReference type="RefSeq" id="WP_317549660.1">
    <property type="nucleotide sequence ID" value="NZ_JAWLKE010000011.1"/>
</dbReference>
<evidence type="ECO:0000313" key="2">
    <source>
        <dbReference type="EMBL" id="MDV6233488.1"/>
    </source>
</evidence>
<accession>A0ABU4B4Q2</accession>
<feature type="region of interest" description="Disordered" evidence="1">
    <location>
        <begin position="1"/>
        <end position="20"/>
    </location>
</feature>
<gene>
    <name evidence="2" type="ORF">R3P95_23275</name>
</gene>
<reference evidence="2 3" key="1">
    <citation type="submission" date="2023-10" db="EMBL/GenBank/DDBJ databases">
        <title>Development of a sustainable strategy for remediation of hydrocarbon-contaminated territories based on the waste exchange concept.</title>
        <authorList>
            <person name="Krivoruchko A."/>
        </authorList>
    </citation>
    <scope>NUCLEOTIDE SEQUENCE [LARGE SCALE GENOMIC DNA]</scope>
    <source>
        <strain evidence="2 3">IEGM 1322</strain>
    </source>
</reference>
<protein>
    <submittedName>
        <fullName evidence="2">Uncharacterized protein</fullName>
    </submittedName>
</protein>
<dbReference type="EMBL" id="JAWLKE010000011">
    <property type="protein sequence ID" value="MDV6233488.1"/>
    <property type="molecule type" value="Genomic_DNA"/>
</dbReference>
<dbReference type="Proteomes" id="UP001185899">
    <property type="component" value="Unassembled WGS sequence"/>
</dbReference>